<reference evidence="1" key="1">
    <citation type="submission" date="2009-01" db="EMBL/GenBank/DDBJ databases">
        <title>Complete sequence of plasmid1 of Arthrobacter chlorophenolicus A6.</title>
        <authorList>
            <consortium name="US DOE Joint Genome Institute"/>
            <person name="Lucas S."/>
            <person name="Copeland A."/>
            <person name="Lapidus A."/>
            <person name="Glavina del Rio T."/>
            <person name="Tice H."/>
            <person name="Bruce D."/>
            <person name="Goodwin L."/>
            <person name="Pitluck S."/>
            <person name="Goltsman E."/>
            <person name="Clum A."/>
            <person name="Larimer F."/>
            <person name="Land M."/>
            <person name="Hauser L."/>
            <person name="Kyrpides N."/>
            <person name="Mikhailova N."/>
            <person name="Jansson J."/>
            <person name="Richardson P."/>
        </authorList>
    </citation>
    <scope>NUCLEOTIDE SEQUENCE [LARGE SCALE GENOMIC DNA]</scope>
    <source>
        <strain evidence="1">A6</strain>
        <plasmid evidence="1">pACHL01</plasmid>
    </source>
</reference>
<evidence type="ECO:0000313" key="1">
    <source>
        <dbReference type="EMBL" id="ACL42274.1"/>
    </source>
</evidence>
<name>B8HIM7_PSECP</name>
<dbReference type="HOGENOM" id="CLU_2285592_0_0_11"/>
<keyword evidence="1" id="KW-0614">Plasmid</keyword>
<dbReference type="Proteomes" id="UP000002505">
    <property type="component" value="Plasmid pACHL01"/>
</dbReference>
<accession>B8HIM7</accession>
<protein>
    <submittedName>
        <fullName evidence="1">Uncharacterized protein</fullName>
    </submittedName>
</protein>
<dbReference type="AlphaFoldDB" id="B8HIM7"/>
<dbReference type="KEGG" id="ach:Achl_4323"/>
<organism evidence="1 2">
    <name type="scientific">Pseudarthrobacter chlorophenolicus (strain ATCC 700700 / DSM 12829 / CIP 107037 / JCM 12360 / KCTC 9906 / NCIMB 13794 / A6)</name>
    <name type="common">Arthrobacter chlorophenolicus</name>
    <dbReference type="NCBI Taxonomy" id="452863"/>
    <lineage>
        <taxon>Bacteria</taxon>
        <taxon>Bacillati</taxon>
        <taxon>Actinomycetota</taxon>
        <taxon>Actinomycetes</taxon>
        <taxon>Micrococcales</taxon>
        <taxon>Micrococcaceae</taxon>
        <taxon>Pseudarthrobacter</taxon>
    </lineage>
</organism>
<dbReference type="OrthoDB" id="4965253at2"/>
<proteinExistence type="predicted"/>
<gene>
    <name evidence="1" type="ordered locus">Achl_4323</name>
</gene>
<dbReference type="RefSeq" id="WP_012623291.1">
    <property type="nucleotide sequence ID" value="NC_011879.1"/>
</dbReference>
<evidence type="ECO:0000313" key="2">
    <source>
        <dbReference type="Proteomes" id="UP000002505"/>
    </source>
</evidence>
<sequence>MNIQIRRIPNDTIVALAAQLNGLHVQTDFTDIKGRLVSGNLQSARPLDDGRIAITLTRYLNGEHVLDGATVPSGNDPLGRPWRTAFHIPEGSGLLPSLEAA</sequence>
<keyword evidence="2" id="KW-1185">Reference proteome</keyword>
<geneLocation type="plasmid" evidence="1 2">
    <name>pACHL01</name>
</geneLocation>
<dbReference type="EMBL" id="CP001342">
    <property type="protein sequence ID" value="ACL42274.1"/>
    <property type="molecule type" value="Genomic_DNA"/>
</dbReference>